<dbReference type="AlphaFoldDB" id="A0A1Y2AUR0"/>
<sequence>MEPTDDEKYTFETFHGFVRDVADAVILIEACIRGILTPFNGGRGIAIRSGSVVVFPEGTGHITRWTDGERWSSSRSHGPFLLYREIESDRGETKELIEEEVIPGLEPPFNERSLKVNTRLVANGLTKKTISMTASDGLKYRVVCYYNRDEVSYLYNVLPKREGMKRLFTPSMTKKLVQFARGEKNNPSASPLLALAVAKLNGYRANGSFNP</sequence>
<proteinExistence type="predicted"/>
<keyword evidence="2" id="KW-1185">Reference proteome</keyword>
<evidence type="ECO:0000313" key="2">
    <source>
        <dbReference type="Proteomes" id="UP000193642"/>
    </source>
</evidence>
<dbReference type="OrthoDB" id="5572844at2759"/>
<name>A0A1Y2AUR0_9FUNG</name>
<comment type="caution">
    <text evidence="1">The sequence shown here is derived from an EMBL/GenBank/DDBJ whole genome shotgun (WGS) entry which is preliminary data.</text>
</comment>
<dbReference type="InterPro" id="IPR018608">
    <property type="entry name" value="Gti1/Pac2"/>
</dbReference>
<dbReference type="PANTHER" id="PTHR28027:SF2">
    <property type="entry name" value="TRANSCRIPTIONAL REGULATOR MIT1"/>
    <property type="match status" value="1"/>
</dbReference>
<gene>
    <name evidence="1" type="ORF">BCR33DRAFT_726411</name>
</gene>
<dbReference type="Pfam" id="PF09729">
    <property type="entry name" value="Gti1_Pac2"/>
    <property type="match status" value="1"/>
</dbReference>
<protein>
    <submittedName>
        <fullName evidence="1">Uncharacterized protein</fullName>
    </submittedName>
</protein>
<dbReference type="EMBL" id="MCGO01000117">
    <property type="protein sequence ID" value="ORY26282.1"/>
    <property type="molecule type" value="Genomic_DNA"/>
</dbReference>
<dbReference type="Proteomes" id="UP000193642">
    <property type="component" value="Unassembled WGS sequence"/>
</dbReference>
<reference evidence="1 2" key="1">
    <citation type="submission" date="2016-07" db="EMBL/GenBank/DDBJ databases">
        <title>Pervasive Adenine N6-methylation of Active Genes in Fungi.</title>
        <authorList>
            <consortium name="DOE Joint Genome Institute"/>
            <person name="Mondo S.J."/>
            <person name="Dannebaum R.O."/>
            <person name="Kuo R.C."/>
            <person name="Labutti K."/>
            <person name="Haridas S."/>
            <person name="Kuo A."/>
            <person name="Salamov A."/>
            <person name="Ahrendt S.R."/>
            <person name="Lipzen A."/>
            <person name="Sullivan W."/>
            <person name="Andreopoulos W.B."/>
            <person name="Clum A."/>
            <person name="Lindquist E."/>
            <person name="Daum C."/>
            <person name="Ramamoorthy G.K."/>
            <person name="Gryganskyi A."/>
            <person name="Culley D."/>
            <person name="Magnuson J.K."/>
            <person name="James T.Y."/>
            <person name="O'Malley M.A."/>
            <person name="Stajich J.E."/>
            <person name="Spatafora J.W."/>
            <person name="Visel A."/>
            <person name="Grigoriev I.V."/>
        </authorList>
    </citation>
    <scope>NUCLEOTIDE SEQUENCE [LARGE SCALE GENOMIC DNA]</scope>
    <source>
        <strain evidence="1 2">JEL800</strain>
    </source>
</reference>
<accession>A0A1Y2AUR0</accession>
<organism evidence="1 2">
    <name type="scientific">Rhizoclosmatium globosum</name>
    <dbReference type="NCBI Taxonomy" id="329046"/>
    <lineage>
        <taxon>Eukaryota</taxon>
        <taxon>Fungi</taxon>
        <taxon>Fungi incertae sedis</taxon>
        <taxon>Chytridiomycota</taxon>
        <taxon>Chytridiomycota incertae sedis</taxon>
        <taxon>Chytridiomycetes</taxon>
        <taxon>Chytridiales</taxon>
        <taxon>Chytriomycetaceae</taxon>
        <taxon>Rhizoclosmatium</taxon>
    </lineage>
</organism>
<dbReference type="PANTHER" id="PTHR28027">
    <property type="entry name" value="TRANSCRIPTIONAL REGULATOR MIT1"/>
    <property type="match status" value="1"/>
</dbReference>
<evidence type="ECO:0000313" key="1">
    <source>
        <dbReference type="EMBL" id="ORY26282.1"/>
    </source>
</evidence>
<dbReference type="GO" id="GO:0003677">
    <property type="term" value="F:DNA binding"/>
    <property type="evidence" value="ECO:0007669"/>
    <property type="project" value="TreeGrafter"/>
</dbReference>